<name>A0ABV5BUQ7_9BACL</name>
<evidence type="ECO:0000313" key="2">
    <source>
        <dbReference type="Proteomes" id="UP001580430"/>
    </source>
</evidence>
<proteinExistence type="predicted"/>
<sequence>MQIYLNKSQIFALLMMIDDAEAMLTGTADGWAGLLTSNPDLHDEISEAVYNLKQKLENKGYTYEEMVRPNI</sequence>
<gene>
    <name evidence="1" type="ORF">ACE5LO_01275</name>
</gene>
<comment type="caution">
    <text evidence="1">The sequence shown here is derived from an EMBL/GenBank/DDBJ whole genome shotgun (WGS) entry which is preliminary data.</text>
</comment>
<organism evidence="1 2">
    <name type="scientific">Paenibacillus medicaginis</name>
    <dbReference type="NCBI Taxonomy" id="1470560"/>
    <lineage>
        <taxon>Bacteria</taxon>
        <taxon>Bacillati</taxon>
        <taxon>Bacillota</taxon>
        <taxon>Bacilli</taxon>
        <taxon>Bacillales</taxon>
        <taxon>Paenibacillaceae</taxon>
        <taxon>Paenibacillus</taxon>
    </lineage>
</organism>
<dbReference type="Proteomes" id="UP001580430">
    <property type="component" value="Unassembled WGS sequence"/>
</dbReference>
<keyword evidence="2" id="KW-1185">Reference proteome</keyword>
<dbReference type="EMBL" id="JBHIRY010000001">
    <property type="protein sequence ID" value="MFB5759014.1"/>
    <property type="molecule type" value="Genomic_DNA"/>
</dbReference>
<dbReference type="RefSeq" id="WP_375518266.1">
    <property type="nucleotide sequence ID" value="NZ_JBHIRY010000001.1"/>
</dbReference>
<reference evidence="1 2" key="1">
    <citation type="submission" date="2024-09" db="EMBL/GenBank/DDBJ databases">
        <title>Paenibacillus zeirhizospherea sp. nov., isolated from surface of the maize (Zea mays) roots in a horticulture field, Hungary.</title>
        <authorList>
            <person name="Marton D."/>
            <person name="Farkas M."/>
            <person name="Bedics A."/>
            <person name="Toth E."/>
            <person name="Tancsics A."/>
            <person name="Boka K."/>
            <person name="Marati G."/>
            <person name="Kriszt B."/>
            <person name="Cserhati M."/>
        </authorList>
    </citation>
    <scope>NUCLEOTIDE SEQUENCE [LARGE SCALE GENOMIC DNA]</scope>
    <source>
        <strain evidence="1 2">JCM 18446</strain>
    </source>
</reference>
<evidence type="ECO:0000313" key="1">
    <source>
        <dbReference type="EMBL" id="MFB5759014.1"/>
    </source>
</evidence>
<accession>A0ABV5BUQ7</accession>
<protein>
    <submittedName>
        <fullName evidence="1">Uncharacterized protein</fullName>
    </submittedName>
</protein>